<dbReference type="GO" id="GO:0003723">
    <property type="term" value="F:RNA binding"/>
    <property type="evidence" value="ECO:0007669"/>
    <property type="project" value="InterPro"/>
</dbReference>
<dbReference type="Pfam" id="PF20431">
    <property type="entry name" value="E_motif"/>
    <property type="match status" value="1"/>
</dbReference>
<dbReference type="EMBL" id="JAINDJ010000006">
    <property type="protein sequence ID" value="KAG9444314.1"/>
    <property type="molecule type" value="Genomic_DNA"/>
</dbReference>
<dbReference type="PANTHER" id="PTHR47926">
    <property type="entry name" value="PENTATRICOPEPTIDE REPEAT-CONTAINING PROTEIN"/>
    <property type="match status" value="1"/>
</dbReference>
<dbReference type="InterPro" id="IPR002885">
    <property type="entry name" value="PPR_rpt"/>
</dbReference>
<dbReference type="InterPro" id="IPR011990">
    <property type="entry name" value="TPR-like_helical_dom_sf"/>
</dbReference>
<feature type="repeat" description="PPR" evidence="2">
    <location>
        <begin position="303"/>
        <end position="337"/>
    </location>
</feature>
<dbReference type="InterPro" id="IPR046960">
    <property type="entry name" value="PPR_At4g14850-like_plant"/>
</dbReference>
<dbReference type="AlphaFoldDB" id="A0AAV7E6T6"/>
<keyword evidence="1" id="KW-0677">Repeat</keyword>
<dbReference type="PROSITE" id="PS51375">
    <property type="entry name" value="PPR"/>
    <property type="match status" value="4"/>
</dbReference>
<dbReference type="PANTHER" id="PTHR47926:SF415">
    <property type="entry name" value="PENTATRICOPEPTIDE REPEAT-CONTAINING PROTEIN"/>
    <property type="match status" value="1"/>
</dbReference>
<comment type="caution">
    <text evidence="3">The sequence shown here is derived from an EMBL/GenBank/DDBJ whole genome shotgun (WGS) entry which is preliminary data.</text>
</comment>
<feature type="repeat" description="PPR" evidence="2">
    <location>
        <begin position="170"/>
        <end position="204"/>
    </location>
</feature>
<dbReference type="Proteomes" id="UP000825729">
    <property type="component" value="Unassembled WGS sequence"/>
</dbReference>
<accession>A0AAV7E6T6</accession>
<dbReference type="Pfam" id="PF12854">
    <property type="entry name" value="PPR_1"/>
    <property type="match status" value="1"/>
</dbReference>
<gene>
    <name evidence="3" type="ORF">H6P81_015654</name>
</gene>
<dbReference type="FunFam" id="1.25.40.10:FF:000184">
    <property type="entry name" value="Pentatricopeptide repeat-containing protein, chloroplastic"/>
    <property type="match status" value="1"/>
</dbReference>
<feature type="repeat" description="PPR" evidence="2">
    <location>
        <begin position="64"/>
        <end position="94"/>
    </location>
</feature>
<organism evidence="3 4">
    <name type="scientific">Aristolochia fimbriata</name>
    <name type="common">White veined hardy Dutchman's pipe vine</name>
    <dbReference type="NCBI Taxonomy" id="158543"/>
    <lineage>
        <taxon>Eukaryota</taxon>
        <taxon>Viridiplantae</taxon>
        <taxon>Streptophyta</taxon>
        <taxon>Embryophyta</taxon>
        <taxon>Tracheophyta</taxon>
        <taxon>Spermatophyta</taxon>
        <taxon>Magnoliopsida</taxon>
        <taxon>Magnoliidae</taxon>
        <taxon>Piperales</taxon>
        <taxon>Aristolochiaceae</taxon>
        <taxon>Aristolochia</taxon>
    </lineage>
</organism>
<dbReference type="Pfam" id="PF01535">
    <property type="entry name" value="PPR"/>
    <property type="match status" value="3"/>
</dbReference>
<evidence type="ECO:0000313" key="4">
    <source>
        <dbReference type="Proteomes" id="UP000825729"/>
    </source>
</evidence>
<dbReference type="NCBIfam" id="TIGR00756">
    <property type="entry name" value="PPR"/>
    <property type="match status" value="5"/>
</dbReference>
<dbReference type="FunFam" id="1.25.40.10:FF:000348">
    <property type="entry name" value="Pentatricopeptide repeat-containing protein chloroplastic"/>
    <property type="match status" value="1"/>
</dbReference>
<evidence type="ECO:0000313" key="3">
    <source>
        <dbReference type="EMBL" id="KAG9444314.1"/>
    </source>
</evidence>
<dbReference type="SUPFAM" id="SSF48452">
    <property type="entry name" value="TPR-like"/>
    <property type="match status" value="1"/>
</dbReference>
<sequence length="539" mass="59650">MEDRIASVLQKTNTVSQLKEAHVYILKSSLSQSSFLATKMVNICSICSETKYARLIFGEVNEPNIFLYNAIIQAYSQNECYAEAVGIYQQMLSFPKETNRATANKFTYPFVIKASGGLRHLYLGKLLHGQVCKSGPASNSIIENNLMEMYTKCDALEDAQDIFDRMADRDVVSWNTLIFAYCKMGKMRKAQKMFDSMPTRTIVSWTTMISGCSQNRLFSEALQFFYQMQVTAGVKPDAVSIVAVLPACAQQGALELGRWIHVYSDKHGLLKLVCVCNALIEMYVKCGSIGEAHQLFNSMRERDVISWSAMIGGLANHGKAHEALHLFKDMEQAGVKPNGITYLGVLSACAHAGFLDVGIQYFSSMTKDHAIAPGIEHYGCMVDLLGRSGCVDQALEFINQMTIVPDATIWGSLLSACRTHGNIKIAITAMENLIELEPDDTGNYILLSNTYAAAGMWNEVARMRKLLRSKRMKKTPGCSLIEVNNVVQEFVAGDDSYPIANEVSRVLKLLAMELRQCGGVGVNRGKDSMAHVDIFSNPS</sequence>
<evidence type="ECO:0000256" key="1">
    <source>
        <dbReference type="ARBA" id="ARBA00022737"/>
    </source>
</evidence>
<evidence type="ECO:0000256" key="2">
    <source>
        <dbReference type="PROSITE-ProRule" id="PRU00708"/>
    </source>
</evidence>
<dbReference type="GO" id="GO:0009451">
    <property type="term" value="P:RNA modification"/>
    <property type="evidence" value="ECO:0007669"/>
    <property type="project" value="InterPro"/>
</dbReference>
<name>A0AAV7E6T6_ARIFI</name>
<dbReference type="Gene3D" id="1.25.40.10">
    <property type="entry name" value="Tetratricopeptide repeat domain"/>
    <property type="match status" value="3"/>
</dbReference>
<keyword evidence="4" id="KW-1185">Reference proteome</keyword>
<reference evidence="3 4" key="1">
    <citation type="submission" date="2021-07" db="EMBL/GenBank/DDBJ databases">
        <title>The Aristolochia fimbriata genome: insights into angiosperm evolution, floral development and chemical biosynthesis.</title>
        <authorList>
            <person name="Jiao Y."/>
        </authorList>
    </citation>
    <scope>NUCLEOTIDE SEQUENCE [LARGE SCALE GENOMIC DNA]</scope>
    <source>
        <strain evidence="3">IBCAS-2021</strain>
        <tissue evidence="3">Leaf</tissue>
    </source>
</reference>
<feature type="repeat" description="PPR" evidence="2">
    <location>
        <begin position="272"/>
        <end position="302"/>
    </location>
</feature>
<evidence type="ECO:0008006" key="5">
    <source>
        <dbReference type="Google" id="ProtNLM"/>
    </source>
</evidence>
<proteinExistence type="predicted"/>
<dbReference type="InterPro" id="IPR046848">
    <property type="entry name" value="E_motif"/>
</dbReference>
<dbReference type="Pfam" id="PF13041">
    <property type="entry name" value="PPR_2"/>
    <property type="match status" value="1"/>
</dbReference>
<protein>
    <recommendedName>
        <fullName evidence="5">Pentatricopeptide repeat-containing protein</fullName>
    </recommendedName>
</protein>